<dbReference type="EMBL" id="CP120733">
    <property type="protein sequence ID" value="WFD12394.1"/>
    <property type="molecule type" value="Genomic_DNA"/>
</dbReference>
<dbReference type="InterPro" id="IPR001867">
    <property type="entry name" value="OmpR/PhoB-type_DNA-bd"/>
</dbReference>
<evidence type="ECO:0000256" key="6">
    <source>
        <dbReference type="ARBA" id="ARBA00023163"/>
    </source>
</evidence>
<reference evidence="12 13" key="1">
    <citation type="submission" date="2023-03" db="EMBL/GenBank/DDBJ databases">
        <title>Complete genome sequence of Tepidibacter sp. SWIR-1, isolated from a deep-sea hydrothermal vent.</title>
        <authorList>
            <person name="Li X."/>
        </authorList>
    </citation>
    <scope>NUCLEOTIDE SEQUENCE [LARGE SCALE GENOMIC DNA]</scope>
    <source>
        <strain evidence="12 13">SWIR-1</strain>
    </source>
</reference>
<dbReference type="Proteomes" id="UP001222800">
    <property type="component" value="Chromosome"/>
</dbReference>
<evidence type="ECO:0000259" key="10">
    <source>
        <dbReference type="PROSITE" id="PS50110"/>
    </source>
</evidence>
<evidence type="ECO:0000256" key="9">
    <source>
        <dbReference type="PROSITE-ProRule" id="PRU01091"/>
    </source>
</evidence>
<dbReference type="Gene3D" id="6.10.250.690">
    <property type="match status" value="1"/>
</dbReference>
<evidence type="ECO:0000256" key="1">
    <source>
        <dbReference type="ARBA" id="ARBA00018672"/>
    </source>
</evidence>
<dbReference type="PROSITE" id="PS51755">
    <property type="entry name" value="OMPR_PHOB"/>
    <property type="match status" value="1"/>
</dbReference>
<keyword evidence="2 8" id="KW-0597">Phosphoprotein</keyword>
<keyword evidence="3" id="KW-0902">Two-component regulatory system</keyword>
<keyword evidence="4" id="KW-0805">Transcription regulation</keyword>
<dbReference type="Pfam" id="PF00072">
    <property type="entry name" value="Response_reg"/>
    <property type="match status" value="1"/>
</dbReference>
<keyword evidence="6" id="KW-0804">Transcription</keyword>
<dbReference type="SUPFAM" id="SSF46894">
    <property type="entry name" value="C-terminal effector domain of the bipartite response regulators"/>
    <property type="match status" value="1"/>
</dbReference>
<name>A0ABY8EKA9_9FIRM</name>
<dbReference type="InterPro" id="IPR016032">
    <property type="entry name" value="Sig_transdc_resp-reg_C-effctor"/>
</dbReference>
<dbReference type="PROSITE" id="PS50110">
    <property type="entry name" value="RESPONSE_REGULATORY"/>
    <property type="match status" value="1"/>
</dbReference>
<keyword evidence="13" id="KW-1185">Reference proteome</keyword>
<dbReference type="CDD" id="cd17574">
    <property type="entry name" value="REC_OmpR"/>
    <property type="match status" value="1"/>
</dbReference>
<evidence type="ECO:0000256" key="2">
    <source>
        <dbReference type="ARBA" id="ARBA00022553"/>
    </source>
</evidence>
<feature type="DNA-binding region" description="OmpR/PhoB-type" evidence="9">
    <location>
        <begin position="124"/>
        <end position="218"/>
    </location>
</feature>
<feature type="modified residue" description="4-aspartylphosphate" evidence="8">
    <location>
        <position position="54"/>
    </location>
</feature>
<feature type="domain" description="OmpR/PhoB-type" evidence="11">
    <location>
        <begin position="124"/>
        <end position="218"/>
    </location>
</feature>
<accession>A0ABY8EKA9</accession>
<keyword evidence="5 9" id="KW-0238">DNA-binding</keyword>
<gene>
    <name evidence="12" type="ORF">P4S50_15870</name>
</gene>
<feature type="domain" description="Response regulatory" evidence="10">
    <location>
        <begin position="5"/>
        <end position="117"/>
    </location>
</feature>
<evidence type="ECO:0000256" key="4">
    <source>
        <dbReference type="ARBA" id="ARBA00023015"/>
    </source>
</evidence>
<dbReference type="InterPro" id="IPR039420">
    <property type="entry name" value="WalR-like"/>
</dbReference>
<dbReference type="PANTHER" id="PTHR48111:SF40">
    <property type="entry name" value="PHOSPHATE REGULON TRANSCRIPTIONAL REGULATORY PROTEIN PHOB"/>
    <property type="match status" value="1"/>
</dbReference>
<evidence type="ECO:0000256" key="3">
    <source>
        <dbReference type="ARBA" id="ARBA00023012"/>
    </source>
</evidence>
<dbReference type="InterPro" id="IPR036388">
    <property type="entry name" value="WH-like_DNA-bd_sf"/>
</dbReference>
<dbReference type="SMART" id="SM00448">
    <property type="entry name" value="REC"/>
    <property type="match status" value="1"/>
</dbReference>
<dbReference type="InterPro" id="IPR011006">
    <property type="entry name" value="CheY-like_superfamily"/>
</dbReference>
<evidence type="ECO:0000313" key="13">
    <source>
        <dbReference type="Proteomes" id="UP001222800"/>
    </source>
</evidence>
<evidence type="ECO:0000313" key="12">
    <source>
        <dbReference type="EMBL" id="WFD12394.1"/>
    </source>
</evidence>
<organism evidence="12 13">
    <name type="scientific">Tepidibacter hydrothermalis</name>
    <dbReference type="NCBI Taxonomy" id="3036126"/>
    <lineage>
        <taxon>Bacteria</taxon>
        <taxon>Bacillati</taxon>
        <taxon>Bacillota</taxon>
        <taxon>Clostridia</taxon>
        <taxon>Peptostreptococcales</taxon>
        <taxon>Peptostreptococcaceae</taxon>
        <taxon>Tepidibacter</taxon>
    </lineage>
</organism>
<dbReference type="PANTHER" id="PTHR48111">
    <property type="entry name" value="REGULATOR OF RPOS"/>
    <property type="match status" value="1"/>
</dbReference>
<dbReference type="SUPFAM" id="SSF52172">
    <property type="entry name" value="CheY-like"/>
    <property type="match status" value="1"/>
</dbReference>
<dbReference type="Gene3D" id="3.40.50.2300">
    <property type="match status" value="1"/>
</dbReference>
<evidence type="ECO:0000259" key="11">
    <source>
        <dbReference type="PROSITE" id="PS51755"/>
    </source>
</evidence>
<comment type="function">
    <text evidence="7">May play the central regulatory role in sporulation. It may be an element of the effector pathway responsible for the activation of sporulation genes in response to nutritional stress. Spo0A may act in concert with spo0H (a sigma factor) to control the expression of some genes that are critical to the sporulation process.</text>
</comment>
<evidence type="ECO:0000256" key="7">
    <source>
        <dbReference type="ARBA" id="ARBA00024867"/>
    </source>
</evidence>
<proteinExistence type="predicted"/>
<dbReference type="InterPro" id="IPR001789">
    <property type="entry name" value="Sig_transdc_resp-reg_receiver"/>
</dbReference>
<sequence>MKVEKILIVEDDKAISDLIELNLNMIGYETVKIYDGKDALESVQNENYDLILLDIMLPNIDGFQIMEKIKYKDIPVIFLTAKNSLSDRVKGLKIGGDDYIVKPFESVELLARVEAVLRRYGKRKNHLDLKDLEIFLEERIVKKKGEHIELTLKEFELLKLLIENKGLALSREKIVEKVWGYDYLGETRTVDMHIQRLRKKLDLDEIKTVYKVGYRLEI</sequence>
<dbReference type="SMART" id="SM00862">
    <property type="entry name" value="Trans_reg_C"/>
    <property type="match status" value="1"/>
</dbReference>
<dbReference type="Gene3D" id="1.10.10.10">
    <property type="entry name" value="Winged helix-like DNA-binding domain superfamily/Winged helix DNA-binding domain"/>
    <property type="match status" value="1"/>
</dbReference>
<dbReference type="Pfam" id="PF00486">
    <property type="entry name" value="Trans_reg_C"/>
    <property type="match status" value="1"/>
</dbReference>
<evidence type="ECO:0000256" key="5">
    <source>
        <dbReference type="ARBA" id="ARBA00023125"/>
    </source>
</evidence>
<protein>
    <recommendedName>
        <fullName evidence="1">Stage 0 sporulation protein A homolog</fullName>
    </recommendedName>
</protein>
<evidence type="ECO:0000256" key="8">
    <source>
        <dbReference type="PROSITE-ProRule" id="PRU00169"/>
    </source>
</evidence>
<dbReference type="CDD" id="cd00383">
    <property type="entry name" value="trans_reg_C"/>
    <property type="match status" value="1"/>
</dbReference>